<proteinExistence type="predicted"/>
<accession>A0A6J4RI67</accession>
<feature type="region of interest" description="Disordered" evidence="1">
    <location>
        <begin position="1"/>
        <end position="23"/>
    </location>
</feature>
<dbReference type="AlphaFoldDB" id="A0A6J4RI67"/>
<organism evidence="2">
    <name type="scientific">uncultured Rubrobacteraceae bacterium</name>
    <dbReference type="NCBI Taxonomy" id="349277"/>
    <lineage>
        <taxon>Bacteria</taxon>
        <taxon>Bacillati</taxon>
        <taxon>Actinomycetota</taxon>
        <taxon>Rubrobacteria</taxon>
        <taxon>Rubrobacterales</taxon>
        <taxon>Rubrobacteraceae</taxon>
        <taxon>environmental samples</taxon>
    </lineage>
</organism>
<evidence type="ECO:0000256" key="1">
    <source>
        <dbReference type="SAM" id="MobiDB-lite"/>
    </source>
</evidence>
<dbReference type="EMBL" id="CADCVH010000102">
    <property type="protein sequence ID" value="CAA9470269.1"/>
    <property type="molecule type" value="Genomic_DNA"/>
</dbReference>
<reference evidence="2" key="1">
    <citation type="submission" date="2020-02" db="EMBL/GenBank/DDBJ databases">
        <authorList>
            <person name="Meier V. D."/>
        </authorList>
    </citation>
    <scope>NUCLEOTIDE SEQUENCE</scope>
    <source>
        <strain evidence="2">AVDCRST_MAG02</strain>
    </source>
</reference>
<sequence>MRAPSPASRAKIKERTQTARAAAWDGQTGLAKGNIRFYVDGKHRTAFSYDRTTNRLTYAQRSGLATRSHAVEALASDDAGNVTARR</sequence>
<evidence type="ECO:0000313" key="2">
    <source>
        <dbReference type="EMBL" id="CAA9470269.1"/>
    </source>
</evidence>
<protein>
    <submittedName>
        <fullName evidence="2">Uncharacterized protein</fullName>
    </submittedName>
</protein>
<name>A0A6J4RI67_9ACTN</name>
<gene>
    <name evidence="2" type="ORF">AVDCRST_MAG02-4025</name>
</gene>